<evidence type="ECO:0000256" key="2">
    <source>
        <dbReference type="ARBA" id="ARBA00023125"/>
    </source>
</evidence>
<evidence type="ECO:0000256" key="1">
    <source>
        <dbReference type="ARBA" id="ARBA00023015"/>
    </source>
</evidence>
<evidence type="ECO:0000259" key="4">
    <source>
        <dbReference type="PROSITE" id="PS50043"/>
    </source>
</evidence>
<proteinExistence type="predicted"/>
<protein>
    <submittedName>
        <fullName evidence="5">LuxR family transcriptional regulator</fullName>
    </submittedName>
</protein>
<accession>A0A3Q9UKX6</accession>
<dbReference type="InterPro" id="IPR016032">
    <property type="entry name" value="Sig_transdc_resp-reg_C-effctor"/>
</dbReference>
<evidence type="ECO:0000256" key="3">
    <source>
        <dbReference type="ARBA" id="ARBA00023163"/>
    </source>
</evidence>
<dbReference type="PROSITE" id="PS50043">
    <property type="entry name" value="HTH_LUXR_2"/>
    <property type="match status" value="1"/>
</dbReference>
<dbReference type="InterPro" id="IPR000792">
    <property type="entry name" value="Tscrpt_reg_LuxR_C"/>
</dbReference>
<dbReference type="SUPFAM" id="SSF46894">
    <property type="entry name" value="C-terminal effector domain of the bipartite response regulators"/>
    <property type="match status" value="1"/>
</dbReference>
<sequence length="511" mass="55349">MGTAGLESIAALIRRAWFGLTPHEAVAVHDVLLRATDAEILADPFLIYGRIIGHYLAVRADLGGDQHGPLMASAGLVEYCLNAVTTSHDIDEVIGYGTILIVGTRIRGDLAEADRLGELVQRRVREVQDWAARLPDQDEVLRPGQLEMQRGLTLTLMGELGAAMRCYDQAWSSRGESPYRHFAGANAAANAAMLAAFEGHYELAETWLARVGEYRDRVLWSSHLTYLGEYLARALLAADRLDPEAASAACRDAGDGSQAVELWPFVAAAGCAVDLAFADPFRAYERLRSAAFAHGHELAHSTAAGGLLQRAYLDCLIAMGDGARVLQLVGQGDPPPRTLVPIVRVHLLSGSNEVAARVAVRAVRRDDVSLRDQRELALVRSVALMRMNRVAEARQCFSALHGCRTRYSAGAASRISPGALAQLRDLCGPGPSREPARGLPLPLETVNLTRAETQVLRLLARGCTVAQVSAETFTSVNTVKTHVRSIYRKLGVNKRTEALWRADELGLLGSD</sequence>
<dbReference type="Pfam" id="PF00196">
    <property type="entry name" value="GerE"/>
    <property type="match status" value="1"/>
</dbReference>
<dbReference type="SMART" id="SM00421">
    <property type="entry name" value="HTH_LUXR"/>
    <property type="match status" value="1"/>
</dbReference>
<organism evidence="5 6">
    <name type="scientific">Acidipropionibacterium jensenii</name>
    <dbReference type="NCBI Taxonomy" id="1749"/>
    <lineage>
        <taxon>Bacteria</taxon>
        <taxon>Bacillati</taxon>
        <taxon>Actinomycetota</taxon>
        <taxon>Actinomycetes</taxon>
        <taxon>Propionibacteriales</taxon>
        <taxon>Propionibacteriaceae</taxon>
        <taxon>Acidipropionibacterium</taxon>
    </lineage>
</organism>
<dbReference type="PANTHER" id="PTHR44688:SF16">
    <property type="entry name" value="DNA-BINDING TRANSCRIPTIONAL ACTIVATOR DEVR_DOSR"/>
    <property type="match status" value="1"/>
</dbReference>
<dbReference type="GO" id="GO:0006355">
    <property type="term" value="P:regulation of DNA-templated transcription"/>
    <property type="evidence" value="ECO:0007669"/>
    <property type="project" value="InterPro"/>
</dbReference>
<dbReference type="Gene3D" id="1.10.10.10">
    <property type="entry name" value="Winged helix-like DNA-binding domain superfamily/Winged helix DNA-binding domain"/>
    <property type="match status" value="1"/>
</dbReference>
<dbReference type="CDD" id="cd06170">
    <property type="entry name" value="LuxR_C_like"/>
    <property type="match status" value="1"/>
</dbReference>
<keyword evidence="2" id="KW-0238">DNA-binding</keyword>
<dbReference type="EMBL" id="CP025570">
    <property type="protein sequence ID" value="AZZ40297.1"/>
    <property type="molecule type" value="Genomic_DNA"/>
</dbReference>
<dbReference type="Proteomes" id="UP000285875">
    <property type="component" value="Chromosome"/>
</dbReference>
<name>A0A3Q9UKX6_9ACTN</name>
<keyword evidence="3" id="KW-0804">Transcription</keyword>
<dbReference type="GO" id="GO:0003677">
    <property type="term" value="F:DNA binding"/>
    <property type="evidence" value="ECO:0007669"/>
    <property type="project" value="UniProtKB-KW"/>
</dbReference>
<reference evidence="6" key="1">
    <citation type="submission" date="2017-12" db="EMBL/GenBank/DDBJ databases">
        <title>Whole genome sequencing of Acidipropionibacterium jensenii strains JS279 and JS280.</title>
        <authorList>
            <person name="Deptula P."/>
            <person name="Laine P."/>
            <person name="Smolander O.-P."/>
            <person name="Paulin L."/>
            <person name="Auvinen P."/>
            <person name="Varmanen P."/>
        </authorList>
    </citation>
    <scope>NUCLEOTIDE SEQUENCE [LARGE SCALE GENOMIC DNA]</scope>
    <source>
        <strain evidence="6">JS280</strain>
    </source>
</reference>
<dbReference type="PRINTS" id="PR00038">
    <property type="entry name" value="HTHLUXR"/>
</dbReference>
<dbReference type="RefSeq" id="WP_097799493.1">
    <property type="nucleotide sequence ID" value="NZ_CP025570.1"/>
</dbReference>
<dbReference type="PANTHER" id="PTHR44688">
    <property type="entry name" value="DNA-BINDING TRANSCRIPTIONAL ACTIVATOR DEVR_DOSR"/>
    <property type="match status" value="1"/>
</dbReference>
<gene>
    <name evidence="5" type="ORF">C0Z10_11705</name>
</gene>
<evidence type="ECO:0000313" key="6">
    <source>
        <dbReference type="Proteomes" id="UP000285875"/>
    </source>
</evidence>
<feature type="domain" description="HTH luxR-type" evidence="4">
    <location>
        <begin position="441"/>
        <end position="506"/>
    </location>
</feature>
<dbReference type="KEGG" id="aji:C0Z10_11705"/>
<dbReference type="AlphaFoldDB" id="A0A3Q9UKX6"/>
<evidence type="ECO:0000313" key="5">
    <source>
        <dbReference type="EMBL" id="AZZ40297.1"/>
    </source>
</evidence>
<dbReference type="InterPro" id="IPR036388">
    <property type="entry name" value="WH-like_DNA-bd_sf"/>
</dbReference>
<keyword evidence="1" id="KW-0805">Transcription regulation</keyword>